<organism evidence="5 6">
    <name type="scientific">Bradyrhizobium erythrophlei</name>
    <dbReference type="NCBI Taxonomy" id="1437360"/>
    <lineage>
        <taxon>Bacteria</taxon>
        <taxon>Pseudomonadati</taxon>
        <taxon>Pseudomonadota</taxon>
        <taxon>Alphaproteobacteria</taxon>
        <taxon>Hyphomicrobiales</taxon>
        <taxon>Nitrobacteraceae</taxon>
        <taxon>Bradyrhizobium</taxon>
    </lineage>
</organism>
<dbReference type="PANTHER" id="PTHR30483">
    <property type="entry name" value="LEUCINE-SPECIFIC-BINDING PROTEIN"/>
    <property type="match status" value="1"/>
</dbReference>
<dbReference type="SUPFAM" id="SSF53822">
    <property type="entry name" value="Periplasmic binding protein-like I"/>
    <property type="match status" value="1"/>
</dbReference>
<keyword evidence="3" id="KW-0813">Transport</keyword>
<dbReference type="CDD" id="cd06337">
    <property type="entry name" value="PBP1_ABC_ligand_binding-like"/>
    <property type="match status" value="1"/>
</dbReference>
<dbReference type="AlphaFoldDB" id="A0A1H5ICZ2"/>
<dbReference type="Proteomes" id="UP000198992">
    <property type="component" value="Unassembled WGS sequence"/>
</dbReference>
<proteinExistence type="inferred from homology"/>
<sequence length="447" mass="47833">MTKDHLNANDHLNAMSFDRRRVLQGIAGGFAAAGTTTLFAPAVRAANKPIKIGYVSPKSGPLAAFAEADDFVLGEFRKFIKDGVKVGSQTYPVEVVTKDSQSNPNRAAEVAKELITRDNVSLIVVGATPETNNPVATQCELEQVPCISTVAPWQTNFIGRQANPGDPKSWKPFDYTFHYFWGLEDVIGVFTSMWSQVATNKSVGALFPNDADGNAWGDTTIGFPPVMAKQGFKLTDPGRFQNLTDDFSSQIAAFRGADAEIITGVIIPPDFTTFWNQARQKGLKPKVVSVAKALLFPASVQALGKGGNNISTEVWWTPTHPYKSSLSGVSAADLAKGYEQASGKQWTQPIGFVHSLFEVAIDVIKRSSDPADGAALAKAIGATKLDTIVGQVAFGSSAVPPFAAKNIAKTPLVGGQWRLNGDKYDMVITDNKLAPQIPLGGDMQALS</sequence>
<comment type="similarity">
    <text evidence="1">Belongs to the leucine-binding protein family.</text>
</comment>
<evidence type="ECO:0000313" key="5">
    <source>
        <dbReference type="EMBL" id="SEE37964.1"/>
    </source>
</evidence>
<dbReference type="InterPro" id="IPR051010">
    <property type="entry name" value="BCAA_transport"/>
</dbReference>
<reference evidence="5 6" key="1">
    <citation type="submission" date="2016-10" db="EMBL/GenBank/DDBJ databases">
        <authorList>
            <person name="de Groot N.N."/>
        </authorList>
    </citation>
    <scope>NUCLEOTIDE SEQUENCE [LARGE SCALE GENOMIC DNA]</scope>
    <source>
        <strain evidence="5 6">MT12</strain>
    </source>
</reference>
<dbReference type="RefSeq" id="WP_425304859.1">
    <property type="nucleotide sequence ID" value="NZ_FNTH01000001.1"/>
</dbReference>
<dbReference type="PANTHER" id="PTHR30483:SF6">
    <property type="entry name" value="PERIPLASMIC BINDING PROTEIN OF ABC TRANSPORTER FOR NATURAL AMINO ACIDS"/>
    <property type="match status" value="1"/>
</dbReference>
<keyword evidence="2" id="KW-0732">Signal</keyword>
<dbReference type="InterPro" id="IPR028081">
    <property type="entry name" value="Leu-bd"/>
</dbReference>
<evidence type="ECO:0000256" key="2">
    <source>
        <dbReference type="ARBA" id="ARBA00022729"/>
    </source>
</evidence>
<gene>
    <name evidence="5" type="ORF">SAMN05444164_7875</name>
</gene>
<accession>A0A1H5ICZ2</accession>
<dbReference type="EMBL" id="FNTH01000001">
    <property type="protein sequence ID" value="SEE37964.1"/>
    <property type="molecule type" value="Genomic_DNA"/>
</dbReference>
<dbReference type="GO" id="GO:0006865">
    <property type="term" value="P:amino acid transport"/>
    <property type="evidence" value="ECO:0007669"/>
    <property type="project" value="UniProtKB-KW"/>
</dbReference>
<evidence type="ECO:0000313" key="6">
    <source>
        <dbReference type="Proteomes" id="UP000198992"/>
    </source>
</evidence>
<keyword evidence="3" id="KW-0029">Amino-acid transport</keyword>
<feature type="domain" description="Leucine-binding protein" evidence="4">
    <location>
        <begin position="49"/>
        <end position="395"/>
    </location>
</feature>
<dbReference type="Pfam" id="PF13458">
    <property type="entry name" value="Peripla_BP_6"/>
    <property type="match status" value="1"/>
</dbReference>
<dbReference type="InterPro" id="IPR028082">
    <property type="entry name" value="Peripla_BP_I"/>
</dbReference>
<dbReference type="InterPro" id="IPR006311">
    <property type="entry name" value="TAT_signal"/>
</dbReference>
<evidence type="ECO:0000259" key="4">
    <source>
        <dbReference type="Pfam" id="PF13458"/>
    </source>
</evidence>
<dbReference type="PROSITE" id="PS51318">
    <property type="entry name" value="TAT"/>
    <property type="match status" value="1"/>
</dbReference>
<name>A0A1H5ICZ2_9BRAD</name>
<protein>
    <submittedName>
        <fullName evidence="5">Amino acid/amide ABC transporter substrate-binding protein, HAAT family</fullName>
    </submittedName>
</protein>
<evidence type="ECO:0000256" key="3">
    <source>
        <dbReference type="ARBA" id="ARBA00022970"/>
    </source>
</evidence>
<dbReference type="Gene3D" id="3.40.50.2300">
    <property type="match status" value="2"/>
</dbReference>
<evidence type="ECO:0000256" key="1">
    <source>
        <dbReference type="ARBA" id="ARBA00010062"/>
    </source>
</evidence>